<organism evidence="1 2">
    <name type="scientific">Dactylosporangium vinaceum</name>
    <dbReference type="NCBI Taxonomy" id="53362"/>
    <lineage>
        <taxon>Bacteria</taxon>
        <taxon>Bacillati</taxon>
        <taxon>Actinomycetota</taxon>
        <taxon>Actinomycetes</taxon>
        <taxon>Micromonosporales</taxon>
        <taxon>Micromonosporaceae</taxon>
        <taxon>Dactylosporangium</taxon>
    </lineage>
</organism>
<evidence type="ECO:0000313" key="2">
    <source>
        <dbReference type="Proteomes" id="UP001589608"/>
    </source>
</evidence>
<protein>
    <submittedName>
        <fullName evidence="1">Uncharacterized protein</fullName>
    </submittedName>
</protein>
<gene>
    <name evidence="1" type="ORF">ACFFTR_20650</name>
</gene>
<evidence type="ECO:0000313" key="1">
    <source>
        <dbReference type="EMBL" id="MFB9445493.1"/>
    </source>
</evidence>
<name>A0ABV5M9G2_9ACTN</name>
<reference evidence="1 2" key="1">
    <citation type="submission" date="2024-09" db="EMBL/GenBank/DDBJ databases">
        <authorList>
            <person name="Sun Q."/>
            <person name="Mori K."/>
        </authorList>
    </citation>
    <scope>NUCLEOTIDE SEQUENCE [LARGE SCALE GENOMIC DNA]</scope>
    <source>
        <strain evidence="1 2">JCM 3307</strain>
    </source>
</reference>
<dbReference type="Proteomes" id="UP001589608">
    <property type="component" value="Unassembled WGS sequence"/>
</dbReference>
<sequence>MSAHDSDRVETQRRFEVGELTEMLRHDPDFADLRALLAGHGLLHSEVLLAGLIEGEDNGRYGVFVTRALQCFQFEIKSNGELVQWD</sequence>
<proteinExistence type="predicted"/>
<accession>A0ABV5M9G2</accession>
<keyword evidence="2" id="KW-1185">Reference proteome</keyword>
<comment type="caution">
    <text evidence="1">The sequence shown here is derived from an EMBL/GenBank/DDBJ whole genome shotgun (WGS) entry which is preliminary data.</text>
</comment>
<dbReference type="EMBL" id="JBHMCA010000042">
    <property type="protein sequence ID" value="MFB9445493.1"/>
    <property type="molecule type" value="Genomic_DNA"/>
</dbReference>
<dbReference type="RefSeq" id="WP_223103847.1">
    <property type="nucleotide sequence ID" value="NZ_CP061913.1"/>
</dbReference>